<dbReference type="GO" id="GO:0004519">
    <property type="term" value="F:endonuclease activity"/>
    <property type="evidence" value="ECO:0007669"/>
    <property type="project" value="UniProtKB-KW"/>
</dbReference>
<dbReference type="PATRIC" id="fig|1006006.8.peg.2017"/>
<dbReference type="eggNOG" id="arCOG01702">
    <property type="taxonomic scope" value="Archaea"/>
</dbReference>
<dbReference type="GO" id="GO:0003676">
    <property type="term" value="F:nucleic acid binding"/>
    <property type="evidence" value="ECO:0007669"/>
    <property type="project" value="InterPro"/>
</dbReference>
<dbReference type="SUPFAM" id="SSF53032">
    <property type="entry name" value="tRNA-intron endonuclease catalytic domain-like"/>
    <property type="match status" value="1"/>
</dbReference>
<dbReference type="Proteomes" id="UP000007812">
    <property type="component" value="Chromosome"/>
</dbReference>
<keyword evidence="2" id="KW-1185">Reference proteome</keyword>
<keyword evidence="1" id="KW-0255">Endonuclease</keyword>
<name>F4G238_METCR</name>
<dbReference type="HOGENOM" id="CLU_129670_0_0_2"/>
<evidence type="ECO:0000313" key="2">
    <source>
        <dbReference type="Proteomes" id="UP000007812"/>
    </source>
</evidence>
<dbReference type="AlphaFoldDB" id="F4G238"/>
<reference evidence="1 2" key="1">
    <citation type="journal article" date="2011" name="J. Bacteriol.">
        <title>Complete genome sequence of Metallosphaera cuprina, a metal sulfide-oxidizing archaeon from a hot spring.</title>
        <authorList>
            <person name="Liu L.J."/>
            <person name="You X.Y."/>
            <person name="Zheng H."/>
            <person name="Wang S."/>
            <person name="Jiang C.Y."/>
            <person name="Liu S.J."/>
        </authorList>
    </citation>
    <scope>NUCLEOTIDE SEQUENCE [LARGE SCALE GENOMIC DNA]</scope>
    <source>
        <strain evidence="1 2">Ar-4</strain>
    </source>
</reference>
<sequence>MSDLFEELANRVQRGDIESATEIARKLVSHDRNVWNKFVVYLDLKLKGKKISVSNLDSTLVITNKTGKPEVLIVVISEDEMIDINNFMNLIKFSKSMQISIFVALVDKYGDITYYNLEEINLIK</sequence>
<dbReference type="InterPro" id="IPR011856">
    <property type="entry name" value="tRNA_endonuc-like_dom_sf"/>
</dbReference>
<organism evidence="1 2">
    <name type="scientific">Metallosphaera cuprina (strain Ar-4)</name>
    <dbReference type="NCBI Taxonomy" id="1006006"/>
    <lineage>
        <taxon>Archaea</taxon>
        <taxon>Thermoproteota</taxon>
        <taxon>Thermoprotei</taxon>
        <taxon>Sulfolobales</taxon>
        <taxon>Sulfolobaceae</taxon>
        <taxon>Metallosphaera</taxon>
    </lineage>
</organism>
<dbReference type="EMBL" id="CP002656">
    <property type="protein sequence ID" value="AEB96115.1"/>
    <property type="molecule type" value="Genomic_DNA"/>
</dbReference>
<accession>F4G238</accession>
<dbReference type="STRING" id="1006006.Mcup_2013"/>
<proteinExistence type="predicted"/>
<keyword evidence="1" id="KW-0378">Hydrolase</keyword>
<dbReference type="InterPro" id="IPR036167">
    <property type="entry name" value="tRNA_intron_Endo_cat-like_sf"/>
</dbReference>
<keyword evidence="1" id="KW-0540">Nuclease</keyword>
<evidence type="ECO:0000313" key="1">
    <source>
        <dbReference type="EMBL" id="AEB96115.1"/>
    </source>
</evidence>
<dbReference type="OrthoDB" id="46045at2157"/>
<dbReference type="Gene3D" id="3.40.1350.10">
    <property type="match status" value="1"/>
</dbReference>
<protein>
    <submittedName>
        <fullName evidence="1">tRNA-splicing endonuclease subunit beta</fullName>
    </submittedName>
</protein>
<dbReference type="GO" id="GO:0006388">
    <property type="term" value="P:tRNA splicing, via endonucleolytic cleavage and ligation"/>
    <property type="evidence" value="ECO:0007669"/>
    <property type="project" value="InterPro"/>
</dbReference>
<dbReference type="KEGG" id="mcn:Mcup_2013"/>
<gene>
    <name evidence="1" type="ordered locus">Mcup_2013</name>
</gene>